<dbReference type="OrthoDB" id="9972196at2759"/>
<dbReference type="InterPro" id="IPR050282">
    <property type="entry name" value="Cycloisomerase_2"/>
</dbReference>
<dbReference type="PANTHER" id="PTHR30344">
    <property type="entry name" value="6-PHOSPHOGLUCONOLACTONASE-RELATED"/>
    <property type="match status" value="1"/>
</dbReference>
<dbReference type="RefSeq" id="XP_007333256.1">
    <property type="nucleotide sequence ID" value="XM_007333194.1"/>
</dbReference>
<dbReference type="GO" id="GO:0017057">
    <property type="term" value="F:6-phosphogluconolactonase activity"/>
    <property type="evidence" value="ECO:0007669"/>
    <property type="project" value="TreeGrafter"/>
</dbReference>
<protein>
    <recommendedName>
        <fullName evidence="4">Isomerase YbhE</fullName>
    </recommendedName>
</protein>
<dbReference type="OMA" id="NRNIGRA"/>
<dbReference type="Proteomes" id="UP000008493">
    <property type="component" value="Unassembled WGS sequence"/>
</dbReference>
<dbReference type="STRING" id="597362.K5WLE0"/>
<evidence type="ECO:0000256" key="1">
    <source>
        <dbReference type="ARBA" id="ARBA00005564"/>
    </source>
</evidence>
<dbReference type="KEGG" id="abp:AGABI1DRAFT116010"/>
<dbReference type="HOGENOM" id="CLU_038716_1_0_1"/>
<dbReference type="InterPro" id="IPR011048">
    <property type="entry name" value="Haem_d1_sf"/>
</dbReference>
<dbReference type="Pfam" id="PF10282">
    <property type="entry name" value="Lactonase"/>
    <property type="match status" value="1"/>
</dbReference>
<dbReference type="InterPro" id="IPR015943">
    <property type="entry name" value="WD40/YVTN_repeat-like_dom_sf"/>
</dbReference>
<proteinExistence type="inferred from homology"/>
<evidence type="ECO:0008006" key="4">
    <source>
        <dbReference type="Google" id="ProtNLM"/>
    </source>
</evidence>
<dbReference type="PANTHER" id="PTHR30344:SF1">
    <property type="entry name" value="6-PHOSPHOGLUCONOLACTONASE"/>
    <property type="match status" value="1"/>
</dbReference>
<keyword evidence="3" id="KW-1185">Reference proteome</keyword>
<organism evidence="2 3">
    <name type="scientific">Agaricus bisporus var. burnettii (strain JB137-S8 / ATCC MYA-4627 / FGSC 10392)</name>
    <name type="common">White button mushroom</name>
    <dbReference type="NCBI Taxonomy" id="597362"/>
    <lineage>
        <taxon>Eukaryota</taxon>
        <taxon>Fungi</taxon>
        <taxon>Dikarya</taxon>
        <taxon>Basidiomycota</taxon>
        <taxon>Agaricomycotina</taxon>
        <taxon>Agaricomycetes</taxon>
        <taxon>Agaricomycetidae</taxon>
        <taxon>Agaricales</taxon>
        <taxon>Agaricineae</taxon>
        <taxon>Agaricaceae</taxon>
        <taxon>Agaricus</taxon>
    </lineage>
</organism>
<dbReference type="InterPro" id="IPR019405">
    <property type="entry name" value="Lactonase_7-beta_prop"/>
</dbReference>
<reference evidence="3" key="1">
    <citation type="journal article" date="2012" name="Proc. Natl. Acad. Sci. U.S.A.">
        <title>Genome sequence of the button mushroom Agaricus bisporus reveals mechanisms governing adaptation to a humic-rich ecological niche.</title>
        <authorList>
            <person name="Morin E."/>
            <person name="Kohler A."/>
            <person name="Baker A.R."/>
            <person name="Foulongne-Oriol M."/>
            <person name="Lombard V."/>
            <person name="Nagy L.G."/>
            <person name="Ohm R.A."/>
            <person name="Patyshakuliyeva A."/>
            <person name="Brun A."/>
            <person name="Aerts A.L."/>
            <person name="Bailey A.M."/>
            <person name="Billette C."/>
            <person name="Coutinho P.M."/>
            <person name="Deakin G."/>
            <person name="Doddapaneni H."/>
            <person name="Floudas D."/>
            <person name="Grimwood J."/>
            <person name="Hilden K."/>
            <person name="Kuees U."/>
            <person name="LaButti K.M."/>
            <person name="Lapidus A."/>
            <person name="Lindquist E.A."/>
            <person name="Lucas S.M."/>
            <person name="Murat C."/>
            <person name="Riley R.W."/>
            <person name="Salamov A.A."/>
            <person name="Schmutz J."/>
            <person name="Subramanian V."/>
            <person name="Woesten H.A.B."/>
            <person name="Xu J."/>
            <person name="Eastwood D.C."/>
            <person name="Foster G.D."/>
            <person name="Sonnenberg A.S."/>
            <person name="Cullen D."/>
            <person name="de Vries R.P."/>
            <person name="Lundell T."/>
            <person name="Hibbett D.S."/>
            <person name="Henrissat B."/>
            <person name="Burton K.S."/>
            <person name="Kerrigan R.W."/>
            <person name="Challen M.P."/>
            <person name="Grigoriev I.V."/>
            <person name="Martin F."/>
        </authorList>
    </citation>
    <scope>NUCLEOTIDE SEQUENCE [LARGE SCALE GENOMIC DNA]</scope>
    <source>
        <strain evidence="3">JB137-S8 / ATCC MYA-4627 / FGSC 10392</strain>
    </source>
</reference>
<dbReference type="InParanoid" id="K5WLE0"/>
<name>K5WLE0_AGABU</name>
<dbReference type="AlphaFoldDB" id="K5WLE0"/>
<gene>
    <name evidence="2" type="ORF">AGABI1DRAFT_116010</name>
</gene>
<dbReference type="Gene3D" id="2.130.10.10">
    <property type="entry name" value="YVTN repeat-like/Quinoprotein amine dehydrogenase"/>
    <property type="match status" value="1"/>
</dbReference>
<sequence length="361" mass="38367">MGMAFRILAGGYDNFVATYLFDPQSSSLSVASRSTTGINPSWITGHPTNASIFYATNENADGGLQSFTINSDGSLVTQDTVSSGGDSPAFAVALSTGQVAVMNYNTGNGRVIPTNEGLVFDQNAAVETFPLENSTSVSHPHMALEHGGEIYVPDLGQDKIWRLVQNGSDPSSFVIHGSLPHPLGSGPRHIAIHEDRLFTIHELSSTLTVQAVPASLDETTQITSSVSIIPPDQPQGSQFAAAEILIPSPTSKFPTPYIYVSNRNIGRALDPRGDSIAIFELVNKGTQDESLQLVNQIFTGLTQIRGMEFGPSSQGGEDFLIAAGVVGDAGTVVLQRTDGGRNMTVVSRNADIPTRTSFLWI</sequence>
<comment type="similarity">
    <text evidence="1">Belongs to the cycloisomerase 2 family.</text>
</comment>
<dbReference type="eggNOG" id="ENOG502S3WY">
    <property type="taxonomic scope" value="Eukaryota"/>
</dbReference>
<dbReference type="EMBL" id="JH971405">
    <property type="protein sequence ID" value="EKM76086.1"/>
    <property type="molecule type" value="Genomic_DNA"/>
</dbReference>
<evidence type="ECO:0000313" key="3">
    <source>
        <dbReference type="Proteomes" id="UP000008493"/>
    </source>
</evidence>
<dbReference type="GeneID" id="18824943"/>
<evidence type="ECO:0000313" key="2">
    <source>
        <dbReference type="EMBL" id="EKM76086.1"/>
    </source>
</evidence>
<accession>K5WLE0</accession>
<dbReference type="SUPFAM" id="SSF51004">
    <property type="entry name" value="C-terminal (heme d1) domain of cytochrome cd1-nitrite reductase"/>
    <property type="match status" value="1"/>
</dbReference>